<dbReference type="PANTHER" id="PTHR34883:SF15">
    <property type="entry name" value="EXTRACELLULAR SERINE-RICH PROTEIN"/>
    <property type="match status" value="1"/>
</dbReference>
<reference evidence="2 3" key="1">
    <citation type="journal article" date="2019" name="Nat. Ecol. Evol.">
        <title>Megaphylogeny resolves global patterns of mushroom evolution.</title>
        <authorList>
            <person name="Varga T."/>
            <person name="Krizsan K."/>
            <person name="Foldi C."/>
            <person name="Dima B."/>
            <person name="Sanchez-Garcia M."/>
            <person name="Sanchez-Ramirez S."/>
            <person name="Szollosi G.J."/>
            <person name="Szarkandi J.G."/>
            <person name="Papp V."/>
            <person name="Albert L."/>
            <person name="Andreopoulos W."/>
            <person name="Angelini C."/>
            <person name="Antonin V."/>
            <person name="Barry K.W."/>
            <person name="Bougher N.L."/>
            <person name="Buchanan P."/>
            <person name="Buyck B."/>
            <person name="Bense V."/>
            <person name="Catcheside P."/>
            <person name="Chovatia M."/>
            <person name="Cooper J."/>
            <person name="Damon W."/>
            <person name="Desjardin D."/>
            <person name="Finy P."/>
            <person name="Geml J."/>
            <person name="Haridas S."/>
            <person name="Hughes K."/>
            <person name="Justo A."/>
            <person name="Karasinski D."/>
            <person name="Kautmanova I."/>
            <person name="Kiss B."/>
            <person name="Kocsube S."/>
            <person name="Kotiranta H."/>
            <person name="LaButti K.M."/>
            <person name="Lechner B.E."/>
            <person name="Liimatainen K."/>
            <person name="Lipzen A."/>
            <person name="Lukacs Z."/>
            <person name="Mihaltcheva S."/>
            <person name="Morgado L.N."/>
            <person name="Niskanen T."/>
            <person name="Noordeloos M.E."/>
            <person name="Ohm R.A."/>
            <person name="Ortiz-Santana B."/>
            <person name="Ovrebo C."/>
            <person name="Racz N."/>
            <person name="Riley R."/>
            <person name="Savchenko A."/>
            <person name="Shiryaev A."/>
            <person name="Soop K."/>
            <person name="Spirin V."/>
            <person name="Szebenyi C."/>
            <person name="Tomsovsky M."/>
            <person name="Tulloss R.E."/>
            <person name="Uehling J."/>
            <person name="Grigoriev I.V."/>
            <person name="Vagvolgyi C."/>
            <person name="Papp T."/>
            <person name="Martin F.M."/>
            <person name="Miettinen O."/>
            <person name="Hibbett D.S."/>
            <person name="Nagy L.G."/>
        </authorList>
    </citation>
    <scope>NUCLEOTIDE SEQUENCE [LARGE SCALE GENOMIC DNA]</scope>
    <source>
        <strain evidence="2 3">CBS 121175</strain>
    </source>
</reference>
<dbReference type="EMBL" id="ML210146">
    <property type="protein sequence ID" value="TFK30568.1"/>
    <property type="molecule type" value="Genomic_DNA"/>
</dbReference>
<gene>
    <name evidence="2" type="ORF">FA15DRAFT_662553</name>
</gene>
<dbReference type="OrthoDB" id="1921208at2759"/>
<dbReference type="InterPro" id="IPR008972">
    <property type="entry name" value="Cupredoxin"/>
</dbReference>
<keyword evidence="1" id="KW-0732">Signal</keyword>
<proteinExistence type="predicted"/>
<dbReference type="InterPro" id="IPR052953">
    <property type="entry name" value="Ser-rich/MCO-related"/>
</dbReference>
<name>A0A5C3LCT3_COPMA</name>
<feature type="signal peptide" evidence="1">
    <location>
        <begin position="1"/>
        <end position="17"/>
    </location>
</feature>
<feature type="chain" id="PRO_5022869682" description="Cupredoxin" evidence="1">
    <location>
        <begin position="18"/>
        <end position="380"/>
    </location>
</feature>
<organism evidence="2 3">
    <name type="scientific">Coprinopsis marcescibilis</name>
    <name type="common">Agaric fungus</name>
    <name type="synonym">Psathyrella marcescibilis</name>
    <dbReference type="NCBI Taxonomy" id="230819"/>
    <lineage>
        <taxon>Eukaryota</taxon>
        <taxon>Fungi</taxon>
        <taxon>Dikarya</taxon>
        <taxon>Basidiomycota</taxon>
        <taxon>Agaricomycotina</taxon>
        <taxon>Agaricomycetes</taxon>
        <taxon>Agaricomycetidae</taxon>
        <taxon>Agaricales</taxon>
        <taxon>Agaricineae</taxon>
        <taxon>Psathyrellaceae</taxon>
        <taxon>Coprinopsis</taxon>
    </lineage>
</organism>
<evidence type="ECO:0000313" key="3">
    <source>
        <dbReference type="Proteomes" id="UP000307440"/>
    </source>
</evidence>
<dbReference type="PANTHER" id="PTHR34883">
    <property type="entry name" value="SERINE-RICH PROTEIN, PUTATIVE-RELATED-RELATED"/>
    <property type="match status" value="1"/>
</dbReference>
<evidence type="ECO:0008006" key="4">
    <source>
        <dbReference type="Google" id="ProtNLM"/>
    </source>
</evidence>
<protein>
    <recommendedName>
        <fullName evidence="4">Cupredoxin</fullName>
    </recommendedName>
</protein>
<keyword evidence="3" id="KW-1185">Reference proteome</keyword>
<sequence length="380" mass="39718">MFTTALSLLAFVPLAFGAIIDVQVGAEGKLLYEPEAVFAQPGDQVVFHFHPKNHTVTESSFADPCGRKEGGHQSGFQPVAADHSGALPTYTIDVTNTDPVWVYCAQAARTPNSHCGAGMVFAINCGPDGAPNSFTNFKSSALEVGNRLKAEASATAAPAPSTTAAYGDLTIPAEPTPELVTRTITLEAATWTTVYSSYPGSPAATPASEEGRVHKVIVGGDKGLVFDPPSIQALPRDQIVFEFHQKNHTVTQSSFDDPCRPFNVAGNPGFDSGFLPSDGTSFPTFTFNVTDTAPVWAYCRQRNPSSHCGAGMVFAVNANDDSPRSFAAFQQVAQTLNGTSVSSTADTNAGQGSGAIGIGASTGQMVFTALSMGLVLAAWL</sequence>
<dbReference type="STRING" id="230819.A0A5C3LCT3"/>
<dbReference type="Proteomes" id="UP000307440">
    <property type="component" value="Unassembled WGS sequence"/>
</dbReference>
<dbReference type="CDD" id="cd00920">
    <property type="entry name" value="Cupredoxin"/>
    <property type="match status" value="2"/>
</dbReference>
<dbReference type="AlphaFoldDB" id="A0A5C3LCT3"/>
<evidence type="ECO:0000313" key="2">
    <source>
        <dbReference type="EMBL" id="TFK30568.1"/>
    </source>
</evidence>
<accession>A0A5C3LCT3</accession>
<evidence type="ECO:0000256" key="1">
    <source>
        <dbReference type="SAM" id="SignalP"/>
    </source>
</evidence>
<dbReference type="Gene3D" id="2.60.40.420">
    <property type="entry name" value="Cupredoxins - blue copper proteins"/>
    <property type="match status" value="2"/>
</dbReference>
<dbReference type="SUPFAM" id="SSF49503">
    <property type="entry name" value="Cupredoxins"/>
    <property type="match status" value="2"/>
</dbReference>